<gene>
    <name evidence="1" type="ORF">M2650_01090</name>
</gene>
<keyword evidence="2" id="KW-1185">Reference proteome</keyword>
<evidence type="ECO:0000313" key="1">
    <source>
        <dbReference type="EMBL" id="MCL1633245.1"/>
    </source>
</evidence>
<accession>A0ABT0MEE5</accession>
<evidence type="ECO:0008006" key="3">
    <source>
        <dbReference type="Google" id="ProtNLM"/>
    </source>
</evidence>
<dbReference type="Proteomes" id="UP001431217">
    <property type="component" value="Unassembled WGS sequence"/>
</dbReference>
<dbReference type="Gene3D" id="2.30.30.40">
    <property type="entry name" value="SH3 Domains"/>
    <property type="match status" value="1"/>
</dbReference>
<organism evidence="1 2">
    <name type="scientific">Luteimonas galliterrae</name>
    <dbReference type="NCBI Taxonomy" id="2940486"/>
    <lineage>
        <taxon>Bacteria</taxon>
        <taxon>Pseudomonadati</taxon>
        <taxon>Pseudomonadota</taxon>
        <taxon>Gammaproteobacteria</taxon>
        <taxon>Lysobacterales</taxon>
        <taxon>Lysobacteraceae</taxon>
        <taxon>Luteimonas</taxon>
    </lineage>
</organism>
<name>A0ABT0MEE5_9GAMM</name>
<reference evidence="1 2" key="1">
    <citation type="submission" date="2022-05" db="EMBL/GenBank/DDBJ databases">
        <title>Luteimonas sp. SX5, whole genome shotgun sequencing project.</title>
        <authorList>
            <person name="Zhao G."/>
            <person name="Shen L."/>
        </authorList>
    </citation>
    <scope>NUCLEOTIDE SEQUENCE [LARGE SCALE GENOMIC DNA]</scope>
    <source>
        <strain evidence="1 2">SX5</strain>
    </source>
</reference>
<dbReference type="EMBL" id="JAMBEP010000001">
    <property type="protein sequence ID" value="MCL1633245.1"/>
    <property type="molecule type" value="Genomic_DNA"/>
</dbReference>
<protein>
    <recommendedName>
        <fullName evidence="3">Integron</fullName>
    </recommendedName>
</protein>
<comment type="caution">
    <text evidence="1">The sequence shown here is derived from an EMBL/GenBank/DDBJ whole genome shotgun (WGS) entry which is preliminary data.</text>
</comment>
<proteinExistence type="predicted"/>
<sequence length="134" mass="13846">MSTKSITRATGFALVLTVLVVSAQAVTVPVMVGEIPDIDACSSWGEVSGLKYSSLAVRSGPGTQYAQTDALQNGQGLYLCDSAAGGEWQGVVYMPGKGTPPDCGVSNASSSPRAYTGPCRSGWVRSKWVKLLAG</sequence>
<dbReference type="RefSeq" id="WP_249470123.1">
    <property type="nucleotide sequence ID" value="NZ_JAMBEP010000001.1"/>
</dbReference>
<evidence type="ECO:0000313" key="2">
    <source>
        <dbReference type="Proteomes" id="UP001431217"/>
    </source>
</evidence>